<protein>
    <submittedName>
        <fullName evidence="4">Type III-B CRISPR-associated protein Cas10/Cmr2</fullName>
    </submittedName>
</protein>
<dbReference type="GO" id="GO:0000166">
    <property type="term" value="F:nucleotide binding"/>
    <property type="evidence" value="ECO:0007669"/>
    <property type="project" value="UniProtKB-KW"/>
</dbReference>
<evidence type="ECO:0000256" key="2">
    <source>
        <dbReference type="ARBA" id="ARBA00023118"/>
    </source>
</evidence>
<dbReference type="AlphaFoldDB" id="A0A9Q7A780"/>
<dbReference type="InterPro" id="IPR054767">
    <property type="entry name" value="Cas10-Cmr2_palm2"/>
</dbReference>
<dbReference type="InterPro" id="IPR024615">
    <property type="entry name" value="CRISPR-assoc_Cmr2_N"/>
</dbReference>
<keyword evidence="5" id="KW-1185">Reference proteome</keyword>
<dbReference type="EMBL" id="CP072943">
    <property type="protein sequence ID" value="QTX32130.1"/>
    <property type="molecule type" value="Genomic_DNA"/>
</dbReference>
<keyword evidence="1" id="KW-0547">Nucleotide-binding</keyword>
<accession>A0A9Q7A780</accession>
<evidence type="ECO:0000313" key="5">
    <source>
        <dbReference type="Proteomes" id="UP000671879"/>
    </source>
</evidence>
<dbReference type="InterPro" id="IPR038242">
    <property type="entry name" value="Cmr2_N"/>
</dbReference>
<dbReference type="InterPro" id="IPR013407">
    <property type="entry name" value="CRISPR-assoc_prot_Cmr2"/>
</dbReference>
<evidence type="ECO:0000313" key="4">
    <source>
        <dbReference type="EMBL" id="QTX32130.1"/>
    </source>
</evidence>
<dbReference type="InterPro" id="IPR000160">
    <property type="entry name" value="GGDEF_dom"/>
</dbReference>
<dbReference type="GO" id="GO:0051607">
    <property type="term" value="P:defense response to virus"/>
    <property type="evidence" value="ECO:0007669"/>
    <property type="project" value="UniProtKB-KW"/>
</dbReference>
<evidence type="ECO:0000256" key="1">
    <source>
        <dbReference type="ARBA" id="ARBA00022741"/>
    </source>
</evidence>
<proteinExistence type="predicted"/>
<dbReference type="KEGG" id="aram:KAR29_12600"/>
<organism evidence="4 5">
    <name type="scientific">Aminithiophilus ramosus</name>
    <dbReference type="NCBI Taxonomy" id="3029084"/>
    <lineage>
        <taxon>Bacteria</taxon>
        <taxon>Thermotogati</taxon>
        <taxon>Synergistota</taxon>
        <taxon>Synergistia</taxon>
        <taxon>Synergistales</taxon>
        <taxon>Aminithiophilaceae</taxon>
        <taxon>Aminithiophilus</taxon>
    </lineage>
</organism>
<sequence>MTAYLLNLSIGPVQPFIAAARRTRDLWFGSRLLSEICLEAARAVRETSRPVRNGDSPLIFPNESALNGKDEPNVANVIIALVDDPQEAARKAREAAQACLERYGDQVLSRFSNVIDENLWRAQLSDALEFFAAWVPCKGDADYDEARKRLASLMAARKNVRDFAPPLSPPRPGLKSSLDGRNEALLVGKDMEASLLNGKIGKAERYRLRLKRGEALDAMGLIKRAAEPKTGDRKTFSPVDRIAATPWLKAADSLCLDLMQNLHDAWAATIGASESKNGWNRYEGEVFPGRLEDFKEETGWDTALLEEALKALTEKLGEPFPYLAIVKADGDKMGKAISTLTTIEGHQNFSDELAAFACQAREIVKKHDGACVYAGGDDVLALLPLETCLSCARELAKSFADSFAKTKEALKKEDHPTLSVGIAVGHFLEPLEDLLRFADEAERMAKEPDRDGLAVVVRSRGNAPIAVRGKWGSELDKRLLYWKELFATGGLPSRYPYELRRLVGTYENWDSGDDVAEALMGDISRVFGRKELRLSDPEKETLKNKMAGHIKELASARHLEDLVLELLVARHLAEGEPPKEVRS</sequence>
<dbReference type="Pfam" id="PF12469">
    <property type="entry name" value="Cmr2_N"/>
    <property type="match status" value="1"/>
</dbReference>
<dbReference type="PROSITE" id="PS50887">
    <property type="entry name" value="GGDEF"/>
    <property type="match status" value="1"/>
</dbReference>
<dbReference type="InterPro" id="IPR029787">
    <property type="entry name" value="Nucleotide_cyclase"/>
</dbReference>
<dbReference type="RefSeq" id="WP_274373344.1">
    <property type="nucleotide sequence ID" value="NZ_CP072943.1"/>
</dbReference>
<dbReference type="Gene3D" id="3.30.70.2220">
    <property type="entry name" value="CRISPR-Cas system, Cmr2 subunit, D1 domain, cysteine cluster"/>
    <property type="match status" value="1"/>
</dbReference>
<feature type="domain" description="GGDEF" evidence="3">
    <location>
        <begin position="321"/>
        <end position="458"/>
    </location>
</feature>
<keyword evidence="2" id="KW-0051">Antiviral defense</keyword>
<gene>
    <name evidence="4" type="primary">cas10</name>
    <name evidence="4" type="ORF">KAR29_12600</name>
</gene>
<evidence type="ECO:0000259" key="3">
    <source>
        <dbReference type="PROSITE" id="PS50887"/>
    </source>
</evidence>
<dbReference type="Gene3D" id="3.30.70.270">
    <property type="match status" value="1"/>
</dbReference>
<reference evidence="5" key="1">
    <citation type="submission" date="2021-04" db="EMBL/GenBank/DDBJ databases">
        <title>A novel Synergistetes isolate from a pyrite-forming mixed culture.</title>
        <authorList>
            <person name="Bunk B."/>
            <person name="Sproer C."/>
            <person name="Spring S."/>
            <person name="Pester M."/>
        </authorList>
    </citation>
    <scope>NUCLEOTIDE SEQUENCE [LARGE SCALE GENOMIC DNA]</scope>
    <source>
        <strain evidence="5">J.5.4.2-T.3.5.2</strain>
    </source>
</reference>
<dbReference type="Proteomes" id="UP000671879">
    <property type="component" value="Chromosome"/>
</dbReference>
<dbReference type="InterPro" id="IPR043128">
    <property type="entry name" value="Rev_trsase/Diguanyl_cyclase"/>
</dbReference>
<name>A0A9Q7A780_9BACT</name>
<dbReference type="SUPFAM" id="SSF55073">
    <property type="entry name" value="Nucleotide cyclase"/>
    <property type="match status" value="1"/>
</dbReference>
<dbReference type="Pfam" id="PF22335">
    <property type="entry name" value="Cas10-Cmr2_palm2"/>
    <property type="match status" value="1"/>
</dbReference>
<dbReference type="NCBIfam" id="TIGR02577">
    <property type="entry name" value="cas_TM1794_Cmr2"/>
    <property type="match status" value="1"/>
</dbReference>